<dbReference type="InterPro" id="IPR013094">
    <property type="entry name" value="AB_hydrolase_3"/>
</dbReference>
<accession>A0A1R3HBQ3</accession>
<dbReference type="PANTHER" id="PTHR23024">
    <property type="entry name" value="ARYLACETAMIDE DEACETYLASE"/>
    <property type="match status" value="1"/>
</dbReference>
<dbReference type="InterPro" id="IPR050466">
    <property type="entry name" value="Carboxylest/Gibb_receptor"/>
</dbReference>
<comment type="caution">
    <text evidence="3">The sequence shown here is derived from an EMBL/GenBank/DDBJ whole genome shotgun (WGS) entry which is preliminary data.</text>
</comment>
<dbReference type="EMBL" id="AWUE01020564">
    <property type="protein sequence ID" value="OMO67775.1"/>
    <property type="molecule type" value="Genomic_DNA"/>
</dbReference>
<dbReference type="SUPFAM" id="SSF53474">
    <property type="entry name" value="alpha/beta-Hydrolases"/>
    <property type="match status" value="1"/>
</dbReference>
<dbReference type="InterPro" id="IPR029058">
    <property type="entry name" value="AB_hydrolase_fold"/>
</dbReference>
<dbReference type="Gene3D" id="3.40.50.1820">
    <property type="entry name" value="alpha/beta hydrolase"/>
    <property type="match status" value="1"/>
</dbReference>
<dbReference type="PANTHER" id="PTHR23024:SF546">
    <property type="entry name" value="CARBOXYLESTERASE 120-RELATED"/>
    <property type="match status" value="1"/>
</dbReference>
<keyword evidence="4" id="KW-1185">Reference proteome</keyword>
<dbReference type="Pfam" id="PF07859">
    <property type="entry name" value="Abhydrolase_3"/>
    <property type="match status" value="1"/>
</dbReference>
<name>A0A1R3HBQ3_9ROSI</name>
<feature type="domain" description="Alpha/beta hydrolase fold-3" evidence="2">
    <location>
        <begin position="82"/>
        <end position="299"/>
    </location>
</feature>
<dbReference type="OrthoDB" id="408631at2759"/>
<sequence length="324" mass="35919">MASENETLASVDPFKLLQITLNPDGTLTRHINLGKTPANPEESSDNPIAVLSKDITINPSNKTWVRIFLPIPKPSTKLPVFLYFHGGGFIISSPDDTTFHEFCSNLATELHVIIVSASYRLGPEHRLPAAYDDAMEALYWIKTSNEIWLENYADLSNVFVMGISAGGNVAYQLGLRAAEQADNLSPLKIKGLILHHPFIGGVERTESELRSDAPLFRPCVSDLMWELSLPIGVDRDHEYCNPTVGSSNSSAFEKIKRLGWRVFVAGCHGDQLIDRQIELVKIMEKAYIQVVSRFVGGSHGLELLDHSKAMELFVALKDFVLSSI</sequence>
<proteinExistence type="inferred from homology"/>
<organism evidence="3 4">
    <name type="scientific">Corchorus olitorius</name>
    <dbReference type="NCBI Taxonomy" id="93759"/>
    <lineage>
        <taxon>Eukaryota</taxon>
        <taxon>Viridiplantae</taxon>
        <taxon>Streptophyta</taxon>
        <taxon>Embryophyta</taxon>
        <taxon>Tracheophyta</taxon>
        <taxon>Spermatophyta</taxon>
        <taxon>Magnoliopsida</taxon>
        <taxon>eudicotyledons</taxon>
        <taxon>Gunneridae</taxon>
        <taxon>Pentapetalae</taxon>
        <taxon>rosids</taxon>
        <taxon>malvids</taxon>
        <taxon>Malvales</taxon>
        <taxon>Malvaceae</taxon>
        <taxon>Grewioideae</taxon>
        <taxon>Apeibeae</taxon>
        <taxon>Corchorus</taxon>
    </lineage>
</organism>
<dbReference type="STRING" id="93759.A0A1R3HBQ3"/>
<evidence type="ECO:0000256" key="1">
    <source>
        <dbReference type="ARBA" id="ARBA00010515"/>
    </source>
</evidence>
<keyword evidence="3" id="KW-0378">Hydrolase</keyword>
<evidence type="ECO:0000313" key="4">
    <source>
        <dbReference type="Proteomes" id="UP000187203"/>
    </source>
</evidence>
<reference evidence="4" key="1">
    <citation type="submission" date="2013-09" db="EMBL/GenBank/DDBJ databases">
        <title>Corchorus olitorius genome sequencing.</title>
        <authorList>
            <person name="Alam M."/>
            <person name="Haque M.S."/>
            <person name="Islam M.S."/>
            <person name="Emdad E.M."/>
            <person name="Islam M.M."/>
            <person name="Ahmed B."/>
            <person name="Halim A."/>
            <person name="Hossen Q.M.M."/>
            <person name="Hossain M.Z."/>
            <person name="Ahmed R."/>
            <person name="Khan M.M."/>
            <person name="Islam R."/>
            <person name="Rashid M.M."/>
            <person name="Khan S.A."/>
            <person name="Rahman M.S."/>
            <person name="Alam M."/>
            <person name="Yahiya A.S."/>
            <person name="Khan M.S."/>
            <person name="Azam M.S."/>
            <person name="Haque T."/>
            <person name="Lashkar M.Z.H."/>
            <person name="Akhand A.I."/>
            <person name="Morshed G."/>
            <person name="Roy S."/>
            <person name="Uddin K.S."/>
            <person name="Rabeya T."/>
            <person name="Hossain A.S."/>
            <person name="Chowdhury A."/>
            <person name="Snigdha A.R."/>
            <person name="Mortoza M.S."/>
            <person name="Matin S.A."/>
            <person name="Hoque S.M.E."/>
            <person name="Islam M.K."/>
            <person name="Roy D.K."/>
            <person name="Haider R."/>
            <person name="Moosa M.M."/>
            <person name="Elias S.M."/>
            <person name="Hasan A.M."/>
            <person name="Jahan S."/>
            <person name="Shafiuddin M."/>
            <person name="Mahmood N."/>
            <person name="Shommy N.S."/>
        </authorList>
    </citation>
    <scope>NUCLEOTIDE SEQUENCE [LARGE SCALE GENOMIC DNA]</scope>
    <source>
        <strain evidence="4">cv. O-4</strain>
    </source>
</reference>
<gene>
    <name evidence="3" type="ORF">COLO4_29999</name>
</gene>
<protein>
    <submittedName>
        <fullName evidence="3">Alpha/beta hydrolase-3</fullName>
    </submittedName>
</protein>
<evidence type="ECO:0000313" key="3">
    <source>
        <dbReference type="EMBL" id="OMO67775.1"/>
    </source>
</evidence>
<dbReference type="AlphaFoldDB" id="A0A1R3HBQ3"/>
<evidence type="ECO:0000259" key="2">
    <source>
        <dbReference type="Pfam" id="PF07859"/>
    </source>
</evidence>
<dbReference type="GO" id="GO:0016787">
    <property type="term" value="F:hydrolase activity"/>
    <property type="evidence" value="ECO:0007669"/>
    <property type="project" value="UniProtKB-KW"/>
</dbReference>
<comment type="similarity">
    <text evidence="1">Belongs to the 'GDXG' lipolytic enzyme family.</text>
</comment>
<dbReference type="Proteomes" id="UP000187203">
    <property type="component" value="Unassembled WGS sequence"/>
</dbReference>